<dbReference type="PANTHER" id="PTHR10926">
    <property type="entry name" value="CELL CYCLE CONTROL PROTEIN 50"/>
    <property type="match status" value="1"/>
</dbReference>
<protein>
    <submittedName>
        <fullName evidence="10">Transmembrane protein 30A</fullName>
    </submittedName>
</protein>
<evidence type="ECO:0000256" key="5">
    <source>
        <dbReference type="ARBA" id="ARBA00023136"/>
    </source>
</evidence>
<sequence>MSGSAAVAASAEPEKPAEPKEAEADSGAVRKPNDSRFHQQRLPAWQPLLTAKPAFCLFFIIGIVFVPLGAFLLTTSQSVEEIKTDYTNCKNGSSFCLALVSTPEYYANFQSCQCMVDIKLPNNLTGQVYAYYALTNFYQNHRRYVKSRDDGQLQGTKMDNLLDDCNPYRQSPSGQWYAPCGAIANSLFNDTFQLFYNRPDGSGRVAVPWTSTGIAWDSDRPANLLASGDEELIVWMRTAALPSFRKLHRIIQHDSAATNLFKDGLPAGNYSLVVNYAYPVSSFAGTKSFILTTSTWLGGRNPALGIIYLVVGSLHVILGIIFVGVFLYSRKKHKVTLTNF</sequence>
<dbReference type="InterPro" id="IPR005045">
    <property type="entry name" value="CDC50/LEM3_fam"/>
</dbReference>
<reference evidence="10" key="1">
    <citation type="submission" date="2016-11" db="UniProtKB">
        <authorList>
            <consortium name="WormBaseParasite"/>
        </authorList>
    </citation>
    <scope>IDENTIFICATION</scope>
</reference>
<comment type="similarity">
    <text evidence="2 6">Belongs to the CDC50/LEM3 family.</text>
</comment>
<feature type="region of interest" description="Disordered" evidence="7">
    <location>
        <begin position="1"/>
        <end position="33"/>
    </location>
</feature>
<organism evidence="9 10">
    <name type="scientific">Macrostomum lignano</name>
    <dbReference type="NCBI Taxonomy" id="282301"/>
    <lineage>
        <taxon>Eukaryota</taxon>
        <taxon>Metazoa</taxon>
        <taxon>Spiralia</taxon>
        <taxon>Lophotrochozoa</taxon>
        <taxon>Platyhelminthes</taxon>
        <taxon>Rhabditophora</taxon>
        <taxon>Macrostomorpha</taxon>
        <taxon>Macrostomida</taxon>
        <taxon>Macrostomidae</taxon>
        <taxon>Macrostomum</taxon>
    </lineage>
</organism>
<dbReference type="AlphaFoldDB" id="A0A1I8G503"/>
<keyword evidence="9" id="KW-1185">Reference proteome</keyword>
<feature type="compositionally biased region" description="Basic and acidic residues" evidence="7">
    <location>
        <begin position="12"/>
        <end position="23"/>
    </location>
</feature>
<dbReference type="PIRSF" id="PIRSF015840">
    <property type="entry name" value="DUF284_TM_euk"/>
    <property type="match status" value="1"/>
</dbReference>
<feature type="transmembrane region" description="Helical" evidence="8">
    <location>
        <begin position="54"/>
        <end position="73"/>
    </location>
</feature>
<evidence type="ECO:0000256" key="1">
    <source>
        <dbReference type="ARBA" id="ARBA00004141"/>
    </source>
</evidence>
<dbReference type="Proteomes" id="UP000095280">
    <property type="component" value="Unplaced"/>
</dbReference>
<dbReference type="Pfam" id="PF03381">
    <property type="entry name" value="CDC50"/>
    <property type="match status" value="2"/>
</dbReference>
<accession>A0A1I8G503</accession>
<keyword evidence="5 6" id="KW-0472">Membrane</keyword>
<evidence type="ECO:0000256" key="3">
    <source>
        <dbReference type="ARBA" id="ARBA00022692"/>
    </source>
</evidence>
<evidence type="ECO:0000313" key="9">
    <source>
        <dbReference type="Proteomes" id="UP000095280"/>
    </source>
</evidence>
<dbReference type="WBParaSite" id="maker-uti_cns_0000915-snap-gene-0.3-mRNA-1">
    <property type="protein sequence ID" value="maker-uti_cns_0000915-snap-gene-0.3-mRNA-1"/>
    <property type="gene ID" value="maker-uti_cns_0000915-snap-gene-0.3"/>
</dbReference>
<proteinExistence type="inferred from homology"/>
<evidence type="ECO:0000256" key="6">
    <source>
        <dbReference type="PIRNR" id="PIRNR015840"/>
    </source>
</evidence>
<name>A0A1I8G503_9PLAT</name>
<comment type="subcellular location">
    <subcellularLocation>
        <location evidence="1">Membrane</location>
        <topology evidence="1">Multi-pass membrane protein</topology>
    </subcellularLocation>
</comment>
<keyword evidence="4 8" id="KW-1133">Transmembrane helix</keyword>
<dbReference type="GO" id="GO:0005783">
    <property type="term" value="C:endoplasmic reticulum"/>
    <property type="evidence" value="ECO:0007669"/>
    <property type="project" value="TreeGrafter"/>
</dbReference>
<feature type="transmembrane region" description="Helical" evidence="8">
    <location>
        <begin position="306"/>
        <end position="328"/>
    </location>
</feature>
<feature type="compositionally biased region" description="Low complexity" evidence="7">
    <location>
        <begin position="1"/>
        <end position="11"/>
    </location>
</feature>
<evidence type="ECO:0000256" key="7">
    <source>
        <dbReference type="SAM" id="MobiDB-lite"/>
    </source>
</evidence>
<evidence type="ECO:0000313" key="10">
    <source>
        <dbReference type="WBParaSite" id="maker-uti_cns_0000915-snap-gene-0.3-mRNA-1"/>
    </source>
</evidence>
<dbReference type="PANTHER" id="PTHR10926:SF0">
    <property type="entry name" value="CDC50, ISOFORM A"/>
    <property type="match status" value="1"/>
</dbReference>
<dbReference type="GO" id="GO:0005794">
    <property type="term" value="C:Golgi apparatus"/>
    <property type="evidence" value="ECO:0007669"/>
    <property type="project" value="TreeGrafter"/>
</dbReference>
<evidence type="ECO:0000256" key="8">
    <source>
        <dbReference type="SAM" id="Phobius"/>
    </source>
</evidence>
<dbReference type="GO" id="GO:0005886">
    <property type="term" value="C:plasma membrane"/>
    <property type="evidence" value="ECO:0007669"/>
    <property type="project" value="TreeGrafter"/>
</dbReference>
<evidence type="ECO:0000256" key="4">
    <source>
        <dbReference type="ARBA" id="ARBA00022989"/>
    </source>
</evidence>
<evidence type="ECO:0000256" key="2">
    <source>
        <dbReference type="ARBA" id="ARBA00009457"/>
    </source>
</evidence>
<keyword evidence="3 8" id="KW-0812">Transmembrane</keyword>